<dbReference type="EMBL" id="BMGI01000006">
    <property type="protein sequence ID" value="GGD47224.1"/>
    <property type="molecule type" value="Genomic_DNA"/>
</dbReference>
<dbReference type="Gene3D" id="1.10.10.10">
    <property type="entry name" value="Winged helix-like DNA-binding domain superfamily/Winged helix DNA-binding domain"/>
    <property type="match status" value="1"/>
</dbReference>
<protein>
    <recommendedName>
        <fullName evidence="2">HTH luxR-type domain-containing protein</fullName>
    </recommendedName>
</protein>
<evidence type="ECO:0000256" key="1">
    <source>
        <dbReference type="SAM" id="Phobius"/>
    </source>
</evidence>
<dbReference type="InterPro" id="IPR016032">
    <property type="entry name" value="Sig_transdc_resp-reg_C-effctor"/>
</dbReference>
<feature type="domain" description="HTH luxR-type" evidence="2">
    <location>
        <begin position="102"/>
        <end position="159"/>
    </location>
</feature>
<evidence type="ECO:0000313" key="4">
    <source>
        <dbReference type="Proteomes" id="UP000617355"/>
    </source>
</evidence>
<sequence length="177" mass="19983">MGERAQFNSLKLVAALLFASGIVLVIDVAEEFRIALRDPPNVGVGMWLHLGFELIASFGVAVAFFEIVRRMRLTVTELETETDRLRRLRGDFDRFVNRRFEEWMLTSAEKDVALLTVRGLRITQIAEARNTREGTVKAQLSSIFRKVGVSTRAEFLAQVLDEFLGVTTEPEALPNRA</sequence>
<keyword evidence="1" id="KW-0472">Membrane</keyword>
<name>A0ABQ1QXK6_9RHOB</name>
<keyword evidence="1" id="KW-0812">Transmembrane</keyword>
<dbReference type="SMART" id="SM00421">
    <property type="entry name" value="HTH_LUXR"/>
    <property type="match status" value="1"/>
</dbReference>
<proteinExistence type="predicted"/>
<reference evidence="4" key="1">
    <citation type="journal article" date="2019" name="Int. J. Syst. Evol. Microbiol.">
        <title>The Global Catalogue of Microorganisms (GCM) 10K type strain sequencing project: providing services to taxonomists for standard genome sequencing and annotation.</title>
        <authorList>
            <consortium name="The Broad Institute Genomics Platform"/>
            <consortium name="The Broad Institute Genome Sequencing Center for Infectious Disease"/>
            <person name="Wu L."/>
            <person name="Ma J."/>
        </authorList>
    </citation>
    <scope>NUCLEOTIDE SEQUENCE [LARGE SCALE GENOMIC DNA]</scope>
    <source>
        <strain evidence="4">CGMCC 1.12922</strain>
    </source>
</reference>
<keyword evidence="4" id="KW-1185">Reference proteome</keyword>
<feature type="transmembrane region" description="Helical" evidence="1">
    <location>
        <begin position="7"/>
        <end position="26"/>
    </location>
</feature>
<feature type="transmembrane region" description="Helical" evidence="1">
    <location>
        <begin position="46"/>
        <end position="68"/>
    </location>
</feature>
<organism evidence="3 4">
    <name type="scientific">Sinisalibacter lacisalsi</name>
    <dbReference type="NCBI Taxonomy" id="1526570"/>
    <lineage>
        <taxon>Bacteria</taxon>
        <taxon>Pseudomonadati</taxon>
        <taxon>Pseudomonadota</taxon>
        <taxon>Alphaproteobacteria</taxon>
        <taxon>Rhodobacterales</taxon>
        <taxon>Roseobacteraceae</taxon>
        <taxon>Sinisalibacter</taxon>
    </lineage>
</organism>
<dbReference type="InterPro" id="IPR000792">
    <property type="entry name" value="Tscrpt_reg_LuxR_C"/>
</dbReference>
<gene>
    <name evidence="3" type="ORF">GCM10011358_33790</name>
</gene>
<dbReference type="Pfam" id="PF00196">
    <property type="entry name" value="GerE"/>
    <property type="match status" value="1"/>
</dbReference>
<dbReference type="Proteomes" id="UP000617355">
    <property type="component" value="Unassembled WGS sequence"/>
</dbReference>
<dbReference type="RefSeq" id="WP_188530100.1">
    <property type="nucleotide sequence ID" value="NZ_BMGI01000006.1"/>
</dbReference>
<dbReference type="SUPFAM" id="SSF46894">
    <property type="entry name" value="C-terminal effector domain of the bipartite response regulators"/>
    <property type="match status" value="1"/>
</dbReference>
<keyword evidence="1" id="KW-1133">Transmembrane helix</keyword>
<dbReference type="InterPro" id="IPR036388">
    <property type="entry name" value="WH-like_DNA-bd_sf"/>
</dbReference>
<evidence type="ECO:0000259" key="2">
    <source>
        <dbReference type="SMART" id="SM00421"/>
    </source>
</evidence>
<comment type="caution">
    <text evidence="3">The sequence shown here is derived from an EMBL/GenBank/DDBJ whole genome shotgun (WGS) entry which is preliminary data.</text>
</comment>
<evidence type="ECO:0000313" key="3">
    <source>
        <dbReference type="EMBL" id="GGD47224.1"/>
    </source>
</evidence>
<accession>A0ABQ1QXK6</accession>